<keyword evidence="1" id="KW-1133">Transmembrane helix</keyword>
<keyword evidence="1" id="KW-0812">Transmembrane</keyword>
<accession>G9EP24</accession>
<dbReference type="InParanoid" id="G9EP24"/>
<keyword evidence="3" id="KW-1185">Reference proteome</keyword>
<dbReference type="AlphaFoldDB" id="G9EP24"/>
<protein>
    <submittedName>
        <fullName evidence="2">Uncharacterized protein</fullName>
    </submittedName>
</protein>
<keyword evidence="1" id="KW-0472">Membrane</keyword>
<dbReference type="EMBL" id="JH413822">
    <property type="protein sequence ID" value="EHL30859.1"/>
    <property type="molecule type" value="Genomic_DNA"/>
</dbReference>
<evidence type="ECO:0000313" key="2">
    <source>
        <dbReference type="EMBL" id="EHL30859.1"/>
    </source>
</evidence>
<feature type="transmembrane region" description="Helical" evidence="1">
    <location>
        <begin position="25"/>
        <end position="46"/>
    </location>
</feature>
<organism evidence="2 3">
    <name type="scientific">Legionella drancourtii LLAP12</name>
    <dbReference type="NCBI Taxonomy" id="658187"/>
    <lineage>
        <taxon>Bacteria</taxon>
        <taxon>Pseudomonadati</taxon>
        <taxon>Pseudomonadota</taxon>
        <taxon>Gammaproteobacteria</taxon>
        <taxon>Legionellales</taxon>
        <taxon>Legionellaceae</taxon>
        <taxon>Legionella</taxon>
    </lineage>
</organism>
<gene>
    <name evidence="2" type="ORF">LDG_7005</name>
</gene>
<evidence type="ECO:0000256" key="1">
    <source>
        <dbReference type="SAM" id="Phobius"/>
    </source>
</evidence>
<dbReference type="Proteomes" id="UP000002770">
    <property type="component" value="Unassembled WGS sequence"/>
</dbReference>
<reference evidence="2 3" key="1">
    <citation type="journal article" date="2011" name="BMC Genomics">
        <title>Insight into cross-talk between intra-amoebal pathogens.</title>
        <authorList>
            <person name="Gimenez G."/>
            <person name="Bertelli C."/>
            <person name="Moliner C."/>
            <person name="Robert C."/>
            <person name="Raoult D."/>
            <person name="Fournier P.E."/>
            <person name="Greub G."/>
        </authorList>
    </citation>
    <scope>NUCLEOTIDE SEQUENCE [LARGE SCALE GENOMIC DNA]</scope>
    <source>
        <strain evidence="2 3">LLAP12</strain>
    </source>
</reference>
<sequence length="50" mass="6135">MSNPVKRKIKRYNFLINSLRKADELVNFIVIYSIILSWLFIFNNLFHYNQ</sequence>
<proteinExistence type="predicted"/>
<dbReference type="HOGENOM" id="CLU_3119286_0_0_6"/>
<name>G9EP24_9GAMM</name>
<evidence type="ECO:0000313" key="3">
    <source>
        <dbReference type="Proteomes" id="UP000002770"/>
    </source>
</evidence>